<dbReference type="RefSeq" id="WP_119861052.1">
    <property type="nucleotide sequence ID" value="NZ_PNCK01000018.1"/>
</dbReference>
<keyword evidence="2" id="KW-1133">Transmembrane helix</keyword>
<dbReference type="Proteomes" id="UP000307706">
    <property type="component" value="Unassembled WGS sequence"/>
</dbReference>
<name>A0A5S3XRK8_9GAMM</name>
<reference evidence="5 6" key="2">
    <citation type="submission" date="2019-06" db="EMBL/GenBank/DDBJ databases">
        <title>Co-occurence of chitin degradation, pigmentation and bioactivity in marine Pseudoalteromonas.</title>
        <authorList>
            <person name="Sonnenschein E.C."/>
            <person name="Bech P.K."/>
        </authorList>
    </citation>
    <scope>NUCLEOTIDE SEQUENCE [LARGE SCALE GENOMIC DNA]</scope>
    <source>
        <strain evidence="6">S2231</strain>
        <strain evidence="3 5">S2233</strain>
    </source>
</reference>
<dbReference type="EMBL" id="PNCK01000018">
    <property type="protein sequence ID" value="TMP45029.1"/>
    <property type="molecule type" value="Genomic_DNA"/>
</dbReference>
<keyword evidence="1" id="KW-0175">Coiled coil</keyword>
<dbReference type="InterPro" id="IPR021438">
    <property type="entry name" value="DUF3087"/>
</dbReference>
<evidence type="ECO:0000313" key="6">
    <source>
        <dbReference type="Proteomes" id="UP000307706"/>
    </source>
</evidence>
<comment type="caution">
    <text evidence="4">The sequence shown here is derived from an EMBL/GenBank/DDBJ whole genome shotgun (WGS) entry which is preliminary data.</text>
</comment>
<dbReference type="Proteomes" id="UP000305730">
    <property type="component" value="Unassembled WGS sequence"/>
</dbReference>
<sequence>MKLETINKARYRKHLNYVIGACVVALTAGSLGIAQCLIALFPDSDGSHFHWNLTGVILTSVAIGVVLLKVKHHAFMYEVAYVWDLKQALNKITRKMAKLKKAAEQGNADAMLAIQFSYTGSKQLWELDDNTITMEDLAMWQAQLDALTTRYNIELDITHYQSNLLKQF</sequence>
<keyword evidence="2" id="KW-0472">Membrane</keyword>
<dbReference type="OrthoDB" id="6118114at2"/>
<feature type="transmembrane region" description="Helical" evidence="2">
    <location>
        <begin position="48"/>
        <end position="68"/>
    </location>
</feature>
<organism evidence="4 6">
    <name type="scientific">Pseudoalteromonas citrea</name>
    <dbReference type="NCBI Taxonomy" id="43655"/>
    <lineage>
        <taxon>Bacteria</taxon>
        <taxon>Pseudomonadati</taxon>
        <taxon>Pseudomonadota</taxon>
        <taxon>Gammaproteobacteria</taxon>
        <taxon>Alteromonadales</taxon>
        <taxon>Pseudoalteromonadaceae</taxon>
        <taxon>Pseudoalteromonas</taxon>
    </lineage>
</organism>
<evidence type="ECO:0000313" key="5">
    <source>
        <dbReference type="Proteomes" id="UP000305730"/>
    </source>
</evidence>
<feature type="transmembrane region" description="Helical" evidence="2">
    <location>
        <begin position="15"/>
        <end position="42"/>
    </location>
</feature>
<accession>A0A5S3XRK8</accession>
<proteinExistence type="predicted"/>
<evidence type="ECO:0000313" key="4">
    <source>
        <dbReference type="EMBL" id="TMP59849.1"/>
    </source>
</evidence>
<reference evidence="4" key="3">
    <citation type="submission" date="2019-09" db="EMBL/GenBank/DDBJ databases">
        <title>Co-occurence of chitin degradation, pigmentation and bioactivity in marine Pseudoalteromonas.</title>
        <authorList>
            <person name="Sonnenschein E.C."/>
            <person name="Bech P.K."/>
        </authorList>
    </citation>
    <scope>NUCLEOTIDE SEQUENCE</scope>
    <source>
        <strain evidence="4">S2231</strain>
    </source>
</reference>
<keyword evidence="2" id="KW-0812">Transmembrane</keyword>
<evidence type="ECO:0000256" key="1">
    <source>
        <dbReference type="SAM" id="Coils"/>
    </source>
</evidence>
<evidence type="ECO:0000313" key="3">
    <source>
        <dbReference type="EMBL" id="TMP45029.1"/>
    </source>
</evidence>
<reference evidence="4 6" key="1">
    <citation type="submission" date="2017-12" db="EMBL/GenBank/DDBJ databases">
        <authorList>
            <person name="Paulsen S."/>
            <person name="Gram L.K."/>
        </authorList>
    </citation>
    <scope>NUCLEOTIDE SEQUENCE [LARGE SCALE GENOMIC DNA]</scope>
    <source>
        <strain evidence="4 6">S2231</strain>
        <strain evidence="3">S2233</strain>
    </source>
</reference>
<evidence type="ECO:0000256" key="2">
    <source>
        <dbReference type="SAM" id="Phobius"/>
    </source>
</evidence>
<protein>
    <submittedName>
        <fullName evidence="4">DUF3087 domain-containing protein</fullName>
    </submittedName>
</protein>
<dbReference type="EMBL" id="PNCL01000038">
    <property type="protein sequence ID" value="TMP59849.1"/>
    <property type="molecule type" value="Genomic_DNA"/>
</dbReference>
<feature type="coiled-coil region" evidence="1">
    <location>
        <begin position="82"/>
        <end position="109"/>
    </location>
</feature>
<gene>
    <name evidence="4" type="ORF">CWB96_08210</name>
    <name evidence="3" type="ORF">CWB97_04260</name>
</gene>
<dbReference type="Pfam" id="PF11286">
    <property type="entry name" value="DUF3087"/>
    <property type="match status" value="1"/>
</dbReference>
<dbReference type="AlphaFoldDB" id="A0A5S3XRK8"/>
<keyword evidence="5" id="KW-1185">Reference proteome</keyword>